<dbReference type="Gene3D" id="2.60.40.1970">
    <property type="entry name" value="YEATS domain"/>
    <property type="match status" value="1"/>
</dbReference>
<dbReference type="InterPro" id="IPR038704">
    <property type="entry name" value="YEAST_sf"/>
</dbReference>
<name>A0A3Q1J6M3_ANATE</name>
<reference evidence="4" key="2">
    <citation type="submission" date="2025-08" db="UniProtKB">
        <authorList>
            <consortium name="Ensembl"/>
        </authorList>
    </citation>
    <scope>IDENTIFICATION</scope>
</reference>
<comment type="subcellular location">
    <subcellularLocation>
        <location evidence="2">Nucleus</location>
    </subcellularLocation>
</comment>
<reference evidence="4" key="1">
    <citation type="submission" date="2021-04" db="EMBL/GenBank/DDBJ databases">
        <authorList>
            <consortium name="Wellcome Sanger Institute Data Sharing"/>
        </authorList>
    </citation>
    <scope>NUCLEOTIDE SEQUENCE [LARGE SCALE GENOMIC DNA]</scope>
</reference>
<evidence type="ECO:0000256" key="1">
    <source>
        <dbReference type="ARBA" id="ARBA00023242"/>
    </source>
</evidence>
<dbReference type="InterPro" id="IPR055129">
    <property type="entry name" value="YEATS_dom"/>
</dbReference>
<protein>
    <recommendedName>
        <fullName evidence="3">YEATS domain-containing protein</fullName>
    </recommendedName>
</protein>
<dbReference type="GO" id="GO:0005634">
    <property type="term" value="C:nucleus"/>
    <property type="evidence" value="ECO:0007669"/>
    <property type="project" value="UniProtKB-SubCell"/>
</dbReference>
<proteinExistence type="predicted"/>
<dbReference type="PROSITE" id="PS51037">
    <property type="entry name" value="YEATS"/>
    <property type="match status" value="1"/>
</dbReference>
<evidence type="ECO:0000313" key="5">
    <source>
        <dbReference type="Proteomes" id="UP000265040"/>
    </source>
</evidence>
<organism evidence="4 5">
    <name type="scientific">Anabas testudineus</name>
    <name type="common">Climbing perch</name>
    <name type="synonym">Anthias testudineus</name>
    <dbReference type="NCBI Taxonomy" id="64144"/>
    <lineage>
        <taxon>Eukaryota</taxon>
        <taxon>Metazoa</taxon>
        <taxon>Chordata</taxon>
        <taxon>Craniata</taxon>
        <taxon>Vertebrata</taxon>
        <taxon>Euteleostomi</taxon>
        <taxon>Actinopterygii</taxon>
        <taxon>Neopterygii</taxon>
        <taxon>Teleostei</taxon>
        <taxon>Neoteleostei</taxon>
        <taxon>Acanthomorphata</taxon>
        <taxon>Anabantaria</taxon>
        <taxon>Anabantiformes</taxon>
        <taxon>Anabantoidei</taxon>
        <taxon>Anabantidae</taxon>
        <taxon>Anabas</taxon>
    </lineage>
</organism>
<dbReference type="Proteomes" id="UP000265040">
    <property type="component" value="Chromosome 4"/>
</dbReference>
<keyword evidence="5" id="KW-1185">Reference proteome</keyword>
<dbReference type="Ensembl" id="ENSATET00000026387.2">
    <property type="protein sequence ID" value="ENSATEP00000025968.2"/>
    <property type="gene ID" value="ENSATEG00000018017.2"/>
</dbReference>
<sequence>QCKVQLNTELNNFIHNWTVLVQEPQTDDMQQLVEKVIFHLHVSYSTSKRGKSRKTQSGCFFILDNDVSRAS</sequence>
<evidence type="ECO:0000259" key="3">
    <source>
        <dbReference type="PROSITE" id="PS51037"/>
    </source>
</evidence>
<accession>A0A3Q1J6M3</accession>
<dbReference type="AlphaFoldDB" id="A0A3Q1J6M3"/>
<dbReference type="Pfam" id="PF03366">
    <property type="entry name" value="YEATS"/>
    <property type="match status" value="1"/>
</dbReference>
<dbReference type="InParanoid" id="A0A3Q1J6M3"/>
<evidence type="ECO:0000256" key="2">
    <source>
        <dbReference type="PROSITE-ProRule" id="PRU00376"/>
    </source>
</evidence>
<keyword evidence="1 2" id="KW-0539">Nucleus</keyword>
<feature type="domain" description="YEATS" evidence="3">
    <location>
        <begin position="1"/>
        <end position="71"/>
    </location>
</feature>
<evidence type="ECO:0000313" key="4">
    <source>
        <dbReference type="Ensembl" id="ENSATEP00000025968.2"/>
    </source>
</evidence>
<dbReference type="OrthoDB" id="10053467at2759"/>
<reference evidence="4" key="3">
    <citation type="submission" date="2025-09" db="UniProtKB">
        <authorList>
            <consortium name="Ensembl"/>
        </authorList>
    </citation>
    <scope>IDENTIFICATION</scope>
</reference>